<evidence type="ECO:0000313" key="1">
    <source>
        <dbReference type="EMBL" id="KAL0974360.1"/>
    </source>
</evidence>
<sequence length="168" mass="18382">MRKKQTSPAPKPYSHLASLQRGLPPLRVPQTPTPCYLTPPTVGFRLSLSAGVKTVMSWVSLCAVLYSNCECCCSVRLTWSELEGAQLKIIVSSQMKPYSLVSVLHLIGPKVVVKSNALFRVHAAVCGTAMLYSVSTISCLHPNSTAGVLLFCMLVCRKFLHSNWHPIP</sequence>
<proteinExistence type="predicted"/>
<dbReference type="EMBL" id="JAGEUA010000006">
    <property type="protein sequence ID" value="KAL0974360.1"/>
    <property type="molecule type" value="Genomic_DNA"/>
</dbReference>
<reference evidence="1 2" key="1">
    <citation type="submission" date="2024-06" db="EMBL/GenBank/DDBJ databases">
        <authorList>
            <person name="Pan Q."/>
            <person name="Wen M."/>
            <person name="Jouanno E."/>
            <person name="Zahm M."/>
            <person name="Klopp C."/>
            <person name="Cabau C."/>
            <person name="Louis A."/>
            <person name="Berthelot C."/>
            <person name="Parey E."/>
            <person name="Roest Crollius H."/>
            <person name="Montfort J."/>
            <person name="Robinson-Rechavi M."/>
            <person name="Bouchez O."/>
            <person name="Lampietro C."/>
            <person name="Lopez Roques C."/>
            <person name="Donnadieu C."/>
            <person name="Postlethwait J."/>
            <person name="Bobe J."/>
            <person name="Verreycken H."/>
            <person name="Guiguen Y."/>
        </authorList>
    </citation>
    <scope>NUCLEOTIDE SEQUENCE [LARGE SCALE GENOMIC DNA]</scope>
    <source>
        <strain evidence="1">Up_M1</strain>
        <tissue evidence="1">Testis</tissue>
    </source>
</reference>
<dbReference type="Proteomes" id="UP001557470">
    <property type="component" value="Unassembled WGS sequence"/>
</dbReference>
<keyword evidence="2" id="KW-1185">Reference proteome</keyword>
<organism evidence="1 2">
    <name type="scientific">Umbra pygmaea</name>
    <name type="common">Eastern mudminnow</name>
    <dbReference type="NCBI Taxonomy" id="75934"/>
    <lineage>
        <taxon>Eukaryota</taxon>
        <taxon>Metazoa</taxon>
        <taxon>Chordata</taxon>
        <taxon>Craniata</taxon>
        <taxon>Vertebrata</taxon>
        <taxon>Euteleostomi</taxon>
        <taxon>Actinopterygii</taxon>
        <taxon>Neopterygii</taxon>
        <taxon>Teleostei</taxon>
        <taxon>Protacanthopterygii</taxon>
        <taxon>Esociformes</taxon>
        <taxon>Umbridae</taxon>
        <taxon>Umbra</taxon>
    </lineage>
</organism>
<protein>
    <submittedName>
        <fullName evidence="1">Uncharacterized protein</fullName>
    </submittedName>
</protein>
<gene>
    <name evidence="1" type="ORF">UPYG_G00219410</name>
</gene>
<dbReference type="AlphaFoldDB" id="A0ABD0WMB3"/>
<evidence type="ECO:0000313" key="2">
    <source>
        <dbReference type="Proteomes" id="UP001557470"/>
    </source>
</evidence>
<name>A0ABD0WMB3_UMBPY</name>
<accession>A0ABD0WMB3</accession>
<comment type="caution">
    <text evidence="1">The sequence shown here is derived from an EMBL/GenBank/DDBJ whole genome shotgun (WGS) entry which is preliminary data.</text>
</comment>